<dbReference type="SUPFAM" id="SSF46565">
    <property type="entry name" value="Chaperone J-domain"/>
    <property type="match status" value="1"/>
</dbReference>
<dbReference type="GO" id="GO:0051787">
    <property type="term" value="F:misfolded protein binding"/>
    <property type="evidence" value="ECO:0007669"/>
    <property type="project" value="TreeGrafter"/>
</dbReference>
<reference evidence="5" key="2">
    <citation type="journal article" date="2015" name="Genome Announc.">
        <title>Draft Genome Sequence of Filamentous Marine Cyanobacterium Lyngbya confervoides Strain BDU141951.</title>
        <authorList>
            <person name="Chandrababunaidu M.M."/>
            <person name="Sen D."/>
            <person name="Tripathy S."/>
        </authorList>
    </citation>
    <scope>NUCLEOTIDE SEQUENCE</scope>
    <source>
        <strain evidence="5">BDU141951</strain>
    </source>
</reference>
<name>A0A0C1YAS7_9CYAN</name>
<proteinExistence type="predicted"/>
<feature type="region of interest" description="Disordered" evidence="4">
    <location>
        <begin position="271"/>
        <end position="317"/>
    </location>
</feature>
<keyword evidence="3" id="KW-0256">Endoplasmic reticulum</keyword>
<dbReference type="PANTHER" id="PTHR44140:SF2">
    <property type="entry name" value="LD25575P"/>
    <property type="match status" value="1"/>
</dbReference>
<dbReference type="SMART" id="SM00271">
    <property type="entry name" value="DnaJ"/>
    <property type="match status" value="1"/>
</dbReference>
<evidence type="ECO:0000256" key="4">
    <source>
        <dbReference type="SAM" id="MobiDB-lite"/>
    </source>
</evidence>
<feature type="region of interest" description="Disordered" evidence="4">
    <location>
        <begin position="160"/>
        <end position="201"/>
    </location>
</feature>
<dbReference type="SUPFAM" id="SSF48452">
    <property type="entry name" value="TPR-like"/>
    <property type="match status" value="1"/>
</dbReference>
<dbReference type="Gene3D" id="1.10.287.110">
    <property type="entry name" value="DnaJ domain"/>
    <property type="match status" value="1"/>
</dbReference>
<dbReference type="Pfam" id="PF14559">
    <property type="entry name" value="TPR_19"/>
    <property type="match status" value="1"/>
</dbReference>
<dbReference type="InterPro" id="IPR036869">
    <property type="entry name" value="J_dom_sf"/>
</dbReference>
<gene>
    <name evidence="5" type="ORF">QQ91_022365</name>
</gene>
<dbReference type="InterPro" id="IPR011990">
    <property type="entry name" value="TPR-like_helical_dom_sf"/>
</dbReference>
<organism evidence="5">
    <name type="scientific">Lyngbya confervoides BDU141951</name>
    <dbReference type="NCBI Taxonomy" id="1574623"/>
    <lineage>
        <taxon>Bacteria</taxon>
        <taxon>Bacillati</taxon>
        <taxon>Cyanobacteriota</taxon>
        <taxon>Cyanophyceae</taxon>
        <taxon>Oscillatoriophycideae</taxon>
        <taxon>Oscillatoriales</taxon>
        <taxon>Microcoleaceae</taxon>
        <taxon>Lyngbya</taxon>
    </lineage>
</organism>
<keyword evidence="2" id="KW-0732">Signal</keyword>
<feature type="compositionally biased region" description="Low complexity" evidence="4">
    <location>
        <begin position="162"/>
        <end position="186"/>
    </location>
</feature>
<dbReference type="AlphaFoldDB" id="A0A0C1YAS7"/>
<dbReference type="GO" id="GO:0034975">
    <property type="term" value="P:protein folding in endoplasmic reticulum"/>
    <property type="evidence" value="ECO:0007669"/>
    <property type="project" value="TreeGrafter"/>
</dbReference>
<evidence type="ECO:0000313" key="5">
    <source>
        <dbReference type="EMBL" id="NEV69843.1"/>
    </source>
</evidence>
<dbReference type="PRINTS" id="PR00625">
    <property type="entry name" value="JDOMAIN"/>
</dbReference>
<dbReference type="EMBL" id="JTHE02000003">
    <property type="protein sequence ID" value="NEV69843.1"/>
    <property type="molecule type" value="Genomic_DNA"/>
</dbReference>
<dbReference type="SMART" id="SM00028">
    <property type="entry name" value="TPR"/>
    <property type="match status" value="2"/>
</dbReference>
<feature type="compositionally biased region" description="Gly residues" evidence="4">
    <location>
        <begin position="307"/>
        <end position="317"/>
    </location>
</feature>
<dbReference type="PROSITE" id="PS50076">
    <property type="entry name" value="DNAJ_2"/>
    <property type="match status" value="1"/>
</dbReference>
<dbReference type="GO" id="GO:0051087">
    <property type="term" value="F:protein-folding chaperone binding"/>
    <property type="evidence" value="ECO:0007669"/>
    <property type="project" value="TreeGrafter"/>
</dbReference>
<dbReference type="InterPro" id="IPR019734">
    <property type="entry name" value="TPR_rpt"/>
</dbReference>
<comment type="subcellular location">
    <subcellularLocation>
        <location evidence="1">Endoplasmic reticulum</location>
    </subcellularLocation>
</comment>
<sequence>MNIEQGLFQFDLTDYHAILGVALDADAKAIRKRYLKIARKLHPDSMRDNTNEERQKANELLSKMVNPAYESLSQEKVMTEHMIVLRLRGQRLSQDTSINLQSEAAKAIAQSNNASSAYVNSLNSLAETQYETIDQVLDVIGQISELNLAYLMCTSGGSGARAANPATSSTNTATTAPTTAANPSASRKTAAPPPPSPKQQREAIIESYQRRAAEFASKKDYSRAILEMRDAIKSNPTNGQCHAQLATYYLQAGQPKMAKIHLKRALELDPGNTLAQELEPKLNKATGDKGTQSSQAKKSTPSKSKGGLFGLFGGKQK</sequence>
<accession>A0A0C1YAS7</accession>
<protein>
    <submittedName>
        <fullName evidence="5">DnaJ domain-containing protein</fullName>
    </submittedName>
</protein>
<dbReference type="Pfam" id="PF00226">
    <property type="entry name" value="DnaJ"/>
    <property type="match status" value="1"/>
</dbReference>
<feature type="compositionally biased region" description="Polar residues" evidence="4">
    <location>
        <begin position="289"/>
        <end position="301"/>
    </location>
</feature>
<comment type="caution">
    <text evidence="5">The sequence shown here is derived from an EMBL/GenBank/DDBJ whole genome shotgun (WGS) entry which is preliminary data.</text>
</comment>
<evidence type="ECO:0000256" key="1">
    <source>
        <dbReference type="ARBA" id="ARBA00004240"/>
    </source>
</evidence>
<evidence type="ECO:0000256" key="3">
    <source>
        <dbReference type="ARBA" id="ARBA00022824"/>
    </source>
</evidence>
<dbReference type="PROSITE" id="PS50005">
    <property type="entry name" value="TPR"/>
    <property type="match status" value="2"/>
</dbReference>
<dbReference type="InterPro" id="IPR001623">
    <property type="entry name" value="DnaJ_domain"/>
</dbReference>
<dbReference type="InterPro" id="IPR051727">
    <property type="entry name" value="DnaJ_C3_Co-chaperones"/>
</dbReference>
<dbReference type="PANTHER" id="PTHR44140">
    <property type="entry name" value="LD25575P"/>
    <property type="match status" value="1"/>
</dbReference>
<dbReference type="CDD" id="cd06257">
    <property type="entry name" value="DnaJ"/>
    <property type="match status" value="1"/>
</dbReference>
<reference evidence="5" key="3">
    <citation type="submission" date="2020-02" db="EMBL/GenBank/DDBJ databases">
        <authorList>
            <person name="Sarangi A.N."/>
            <person name="Ghosh S."/>
            <person name="Mukherjee M."/>
            <person name="Tripathy S."/>
        </authorList>
    </citation>
    <scope>NUCLEOTIDE SEQUENCE</scope>
    <source>
        <strain evidence="5">BDU141951</strain>
    </source>
</reference>
<evidence type="ECO:0000256" key="2">
    <source>
        <dbReference type="ARBA" id="ARBA00022729"/>
    </source>
</evidence>
<reference evidence="5" key="1">
    <citation type="submission" date="2014-11" db="EMBL/GenBank/DDBJ databases">
        <authorList>
            <person name="Malar M.C."/>
            <person name="Sen D."/>
            <person name="Tripathy S."/>
        </authorList>
    </citation>
    <scope>NUCLEOTIDE SEQUENCE</scope>
    <source>
        <strain evidence="5">BDU141951</strain>
    </source>
</reference>
<dbReference type="Gene3D" id="1.25.40.10">
    <property type="entry name" value="Tetratricopeptide repeat domain"/>
    <property type="match status" value="1"/>
</dbReference>